<evidence type="ECO:0000256" key="1">
    <source>
        <dbReference type="SAM" id="Phobius"/>
    </source>
</evidence>
<feature type="transmembrane region" description="Helical" evidence="1">
    <location>
        <begin position="45"/>
        <end position="63"/>
    </location>
</feature>
<keyword evidence="1" id="KW-1133">Transmembrane helix</keyword>
<keyword evidence="1" id="KW-0472">Membrane</keyword>
<dbReference type="NCBIfam" id="NF041646">
    <property type="entry name" value="VC0807_fam"/>
    <property type="match status" value="1"/>
</dbReference>
<protein>
    <submittedName>
        <fullName evidence="2">Uncharacterized protein</fullName>
    </submittedName>
</protein>
<dbReference type="AlphaFoldDB" id="A0A1Z2LBD4"/>
<dbReference type="Proteomes" id="UP000195755">
    <property type="component" value="Chromosome"/>
</dbReference>
<gene>
    <name evidence="2" type="ORF">SMD11_5952</name>
</gene>
<feature type="transmembrane region" description="Helical" evidence="1">
    <location>
        <begin position="75"/>
        <end position="92"/>
    </location>
</feature>
<dbReference type="EMBL" id="CP021744">
    <property type="protein sequence ID" value="ARZ71528.1"/>
    <property type="molecule type" value="Genomic_DNA"/>
</dbReference>
<feature type="transmembrane region" description="Helical" evidence="1">
    <location>
        <begin position="126"/>
        <end position="149"/>
    </location>
</feature>
<name>A0A1Z2LBD4_9ACTN</name>
<proteinExistence type="predicted"/>
<feature type="transmembrane region" description="Helical" evidence="1">
    <location>
        <begin position="20"/>
        <end position="38"/>
    </location>
</feature>
<evidence type="ECO:0000313" key="3">
    <source>
        <dbReference type="Proteomes" id="UP000195755"/>
    </source>
</evidence>
<dbReference type="KEGG" id="salj:SMD11_5952"/>
<evidence type="ECO:0000313" key="2">
    <source>
        <dbReference type="EMBL" id="ARZ71528.1"/>
    </source>
</evidence>
<accession>A0A1Z2LBD4</accession>
<reference evidence="2 3" key="1">
    <citation type="submission" date="2017-06" db="EMBL/GenBank/DDBJ databases">
        <title>Streptomyces albireticuli Genome sequencing and assembly.</title>
        <authorList>
            <person name="Wang Y."/>
            <person name="Du B."/>
            <person name="Ding Y."/>
            <person name="Liu H."/>
            <person name="Hou Q."/>
            <person name="Liu K."/>
            <person name="Yao L."/>
            <person name="Wang C."/>
        </authorList>
    </citation>
    <scope>NUCLEOTIDE SEQUENCE [LARGE SCALE GENOMIC DNA]</scope>
    <source>
        <strain evidence="2 3">MDJK11</strain>
    </source>
</reference>
<organism evidence="2 3">
    <name type="scientific">Streptomyces albireticuli</name>
    <dbReference type="NCBI Taxonomy" id="1940"/>
    <lineage>
        <taxon>Bacteria</taxon>
        <taxon>Bacillati</taxon>
        <taxon>Actinomycetota</taxon>
        <taxon>Actinomycetes</taxon>
        <taxon>Kitasatosporales</taxon>
        <taxon>Streptomycetaceae</taxon>
        <taxon>Streptomyces</taxon>
    </lineage>
</organism>
<keyword evidence="1" id="KW-0812">Transmembrane</keyword>
<feature type="transmembrane region" description="Helical" evidence="1">
    <location>
        <begin position="164"/>
        <end position="181"/>
    </location>
</feature>
<sequence>MVLPLAVFYGLRAQGVGQLPALTLSGAVPAGRVLWTLARRREADGFDLFVIGMLTVRVVTSLLSGTPRVLLVKDASLSVAAGIWILGSLLAARPFAFQLAQYWSTPAAAEGREAAWHTSPALRRGLTALTALWGGAQVLDCAIGVLVALTCPVEAVPVLNRGKGLALLGLVVVVTLLYSRFRARRYGVPLFGTRPPAPAAAPR</sequence>